<reference evidence="1" key="1">
    <citation type="submission" date="2020-10" db="EMBL/GenBank/DDBJ databases">
        <authorList>
            <person name="Gilroy R."/>
        </authorList>
    </citation>
    <scope>NUCLEOTIDE SEQUENCE</scope>
    <source>
        <strain evidence="1">10532</strain>
    </source>
</reference>
<dbReference type="AlphaFoldDB" id="A0A9D9N194"/>
<gene>
    <name evidence="1" type="ORF">IAA81_00205</name>
</gene>
<evidence type="ECO:0000313" key="1">
    <source>
        <dbReference type="EMBL" id="MBO8456634.1"/>
    </source>
</evidence>
<organism evidence="1 2">
    <name type="scientific">Candidatus Gallitreponema excrementavium</name>
    <dbReference type="NCBI Taxonomy" id="2840840"/>
    <lineage>
        <taxon>Bacteria</taxon>
        <taxon>Pseudomonadati</taxon>
        <taxon>Spirochaetota</taxon>
        <taxon>Spirochaetia</taxon>
        <taxon>Spirochaetales</taxon>
        <taxon>Candidatus Gallitreponema</taxon>
    </lineage>
</organism>
<accession>A0A9D9N194</accession>
<dbReference type="EMBL" id="JADIMM010000004">
    <property type="protein sequence ID" value="MBO8456634.1"/>
    <property type="molecule type" value="Genomic_DNA"/>
</dbReference>
<evidence type="ECO:0000313" key="2">
    <source>
        <dbReference type="Proteomes" id="UP000823638"/>
    </source>
</evidence>
<sequence>MTGKKFYIVPNRKTVTSGMKESGSYFLCPTNAVMTGRYHSGDENGQTQYEYATLKAVDEEEMP</sequence>
<proteinExistence type="predicted"/>
<reference evidence="1" key="2">
    <citation type="journal article" date="2021" name="PeerJ">
        <title>Extensive microbial diversity within the chicken gut microbiome revealed by metagenomics and culture.</title>
        <authorList>
            <person name="Gilroy R."/>
            <person name="Ravi A."/>
            <person name="Getino M."/>
            <person name="Pursley I."/>
            <person name="Horton D.L."/>
            <person name="Alikhan N.F."/>
            <person name="Baker D."/>
            <person name="Gharbi K."/>
            <person name="Hall N."/>
            <person name="Watson M."/>
            <person name="Adriaenssens E.M."/>
            <person name="Foster-Nyarko E."/>
            <person name="Jarju S."/>
            <person name="Secka A."/>
            <person name="Antonio M."/>
            <person name="Oren A."/>
            <person name="Chaudhuri R.R."/>
            <person name="La Ragione R."/>
            <person name="Hildebrand F."/>
            <person name="Pallen M.J."/>
        </authorList>
    </citation>
    <scope>NUCLEOTIDE SEQUENCE</scope>
    <source>
        <strain evidence="1">10532</strain>
    </source>
</reference>
<comment type="caution">
    <text evidence="1">The sequence shown here is derived from an EMBL/GenBank/DDBJ whole genome shotgun (WGS) entry which is preliminary data.</text>
</comment>
<name>A0A9D9N194_9SPIR</name>
<dbReference type="Proteomes" id="UP000823638">
    <property type="component" value="Unassembled WGS sequence"/>
</dbReference>
<protein>
    <submittedName>
        <fullName evidence="1">Uncharacterized protein</fullName>
    </submittedName>
</protein>